<name>A0ABT7EKS0_9GAMM</name>
<organism evidence="3 4">
    <name type="scientific">Pseudoalteromonas obscura</name>
    <dbReference type="NCBI Taxonomy" id="3048491"/>
    <lineage>
        <taxon>Bacteria</taxon>
        <taxon>Pseudomonadati</taxon>
        <taxon>Pseudomonadota</taxon>
        <taxon>Gammaproteobacteria</taxon>
        <taxon>Alteromonadales</taxon>
        <taxon>Pseudoalteromonadaceae</taxon>
        <taxon>Pseudoalteromonas</taxon>
    </lineage>
</organism>
<dbReference type="Gene3D" id="3.40.710.10">
    <property type="entry name" value="DD-peptidase/beta-lactamase superfamily"/>
    <property type="match status" value="1"/>
</dbReference>
<evidence type="ECO:0000313" key="4">
    <source>
        <dbReference type="Proteomes" id="UP001231915"/>
    </source>
</evidence>
<dbReference type="EC" id="3.1.1.103" evidence="3"/>
<keyword evidence="1" id="KW-0472">Membrane</keyword>
<proteinExistence type="predicted"/>
<dbReference type="GO" id="GO:0016787">
    <property type="term" value="F:hydrolase activity"/>
    <property type="evidence" value="ECO:0007669"/>
    <property type="project" value="UniProtKB-KW"/>
</dbReference>
<keyword evidence="4" id="KW-1185">Reference proteome</keyword>
<evidence type="ECO:0000259" key="2">
    <source>
        <dbReference type="Pfam" id="PF00144"/>
    </source>
</evidence>
<keyword evidence="3" id="KW-0378">Hydrolase</keyword>
<keyword evidence="1" id="KW-1133">Transmembrane helix</keyword>
<comment type="caution">
    <text evidence="3">The sequence shown here is derived from an EMBL/GenBank/DDBJ whole genome shotgun (WGS) entry which is preliminary data.</text>
</comment>
<dbReference type="InterPro" id="IPR001466">
    <property type="entry name" value="Beta-lactam-related"/>
</dbReference>
<reference evidence="3 4" key="1">
    <citation type="submission" date="2023-05" db="EMBL/GenBank/DDBJ databases">
        <title>Pseudoalteromonas ardens sp. nov., Pseudoalteromonas obscura sp. nov., and Pseudoalteromonas umbrosa sp. nov., isolated from the coral Montipora capitata.</title>
        <authorList>
            <person name="Thomas E.M."/>
            <person name="Smith E.M."/>
            <person name="Papke E."/>
            <person name="Shlafstein M.D."/>
            <person name="Oline D.K."/>
            <person name="Videau P."/>
            <person name="Saw J.H."/>
            <person name="Strangman W.K."/>
            <person name="Ushijima B."/>
        </authorList>
    </citation>
    <scope>NUCLEOTIDE SEQUENCE [LARGE SCALE GENOMIC DNA]</scope>
    <source>
        <strain evidence="3 4">P94</strain>
    </source>
</reference>
<dbReference type="SUPFAM" id="SSF56601">
    <property type="entry name" value="beta-lactamase/transpeptidase-like"/>
    <property type="match status" value="1"/>
</dbReference>
<dbReference type="Proteomes" id="UP001231915">
    <property type="component" value="Unassembled WGS sequence"/>
</dbReference>
<dbReference type="InterPro" id="IPR012338">
    <property type="entry name" value="Beta-lactam/transpept-like"/>
</dbReference>
<dbReference type="EMBL" id="JASJUT010000003">
    <property type="protein sequence ID" value="MDK2595622.1"/>
    <property type="molecule type" value="Genomic_DNA"/>
</dbReference>
<feature type="transmembrane region" description="Helical" evidence="1">
    <location>
        <begin position="396"/>
        <end position="417"/>
    </location>
</feature>
<protein>
    <submittedName>
        <fullName evidence="3">Serine hydrolase domain-containing protein</fullName>
        <ecNumber evidence="3">3.1.1.103</ecNumber>
    </submittedName>
</protein>
<dbReference type="RefSeq" id="WP_247687354.1">
    <property type="nucleotide sequence ID" value="NZ_JASJUT010000003.1"/>
</dbReference>
<dbReference type="InterPro" id="IPR050789">
    <property type="entry name" value="Diverse_Enzym_Activities"/>
</dbReference>
<keyword evidence="1" id="KW-0812">Transmembrane</keyword>
<gene>
    <name evidence="3" type="ORF">QNM18_11240</name>
</gene>
<sequence length="421" mass="45690">MKKGVLWLASTLGVMSLWAALNFYATTQGWFIEKIAADGDIQEFVANIKTEVDKGFEGNAAMLLMQRGEVIATHHVSKGDLVNADSIFGVASLGKWVAAVAAMKLAEQGKLDLDAPVSNYLTRWQLPPSEFGNDGVTVRRLLSHTAGITDGLGHDGFPVGTPVQPLVEHLTLAADREPDKSGKVAVGIQPGTRWQYSGGSYNLLQLLIEEISGQGFAQYMQQTIFQPLGMTNTGYSVDRSAPQTAQYFGENQTLLVYPNYTSLAATGLYSTTSDLAKFVRSQIPVSVLNTPGKRILTDQSLLAMHQPIGQSGGLEIWGAGVMLYADNNHGSFILGHGGRSPMLNATARMNPHTGNAFIMFQTGNKRAFASNMATKWTNWEAGTPDMFQLRFMLVDMFNLIAIGCGVILLLSVLGFVYTRKQ</sequence>
<dbReference type="PANTHER" id="PTHR43283">
    <property type="entry name" value="BETA-LACTAMASE-RELATED"/>
    <property type="match status" value="1"/>
</dbReference>
<dbReference type="Pfam" id="PF00144">
    <property type="entry name" value="Beta-lactamase"/>
    <property type="match status" value="1"/>
</dbReference>
<evidence type="ECO:0000256" key="1">
    <source>
        <dbReference type="SAM" id="Phobius"/>
    </source>
</evidence>
<evidence type="ECO:0000313" key="3">
    <source>
        <dbReference type="EMBL" id="MDK2595622.1"/>
    </source>
</evidence>
<feature type="domain" description="Beta-lactamase-related" evidence="2">
    <location>
        <begin position="57"/>
        <end position="367"/>
    </location>
</feature>
<accession>A0ABT7EKS0</accession>